<protein>
    <submittedName>
        <fullName evidence="2">Fe-S protein</fullName>
    </submittedName>
</protein>
<dbReference type="InterPro" id="IPR010710">
    <property type="entry name" value="DUF1289"/>
</dbReference>
<reference evidence="2 3" key="1">
    <citation type="journal article" date="2014" name="J Genomics">
        <title>Draft Genome Sequence of the Extremely Halophilic Phototrophic Purple Sulfur Bacterium Halorhodospira halochloris.</title>
        <authorList>
            <person name="Singh K.S."/>
            <person name="Kirksey J."/>
            <person name="Hoff W.D."/>
            <person name="Deole R."/>
        </authorList>
    </citation>
    <scope>NUCLEOTIDE SEQUENCE [LARGE SCALE GENOMIC DNA]</scope>
    <source>
        <strain evidence="2 3">A</strain>
    </source>
</reference>
<gene>
    <name evidence="2" type="ORF">M911_06960</name>
</gene>
<dbReference type="RefSeq" id="WP_025281349.1">
    <property type="nucleotide sequence ID" value="NZ_JAJNQR010000008.1"/>
</dbReference>
<dbReference type="KEGG" id="hhc:M911_06960"/>
<keyword evidence="3" id="KW-1185">Reference proteome</keyword>
<reference evidence="3" key="2">
    <citation type="submission" date="2014-02" db="EMBL/GenBank/DDBJ databases">
        <title>Draft Genome Sequence of extremely halophilic bacteria Halorhodospira halochloris.</title>
        <authorList>
            <person name="Singh K.S."/>
        </authorList>
    </citation>
    <scope>NUCLEOTIDE SEQUENCE [LARGE SCALE GENOMIC DNA]</scope>
    <source>
        <strain evidence="3">A</strain>
    </source>
</reference>
<dbReference type="Pfam" id="PF06945">
    <property type="entry name" value="DUF1289"/>
    <property type="match status" value="1"/>
</dbReference>
<dbReference type="AlphaFoldDB" id="W8KPI8"/>
<dbReference type="EMBL" id="CP007268">
    <property type="protein sequence ID" value="AHK78932.1"/>
    <property type="molecule type" value="Genomic_DNA"/>
</dbReference>
<evidence type="ECO:0000256" key="1">
    <source>
        <dbReference type="SAM" id="MobiDB-lite"/>
    </source>
</evidence>
<dbReference type="Proteomes" id="UP000019442">
    <property type="component" value="Chromosome"/>
</dbReference>
<evidence type="ECO:0000313" key="3">
    <source>
        <dbReference type="Proteomes" id="UP000019442"/>
    </source>
</evidence>
<dbReference type="PANTHER" id="PTHR35175">
    <property type="entry name" value="DUF1289 DOMAIN-CONTAINING PROTEIN"/>
    <property type="match status" value="1"/>
</dbReference>
<evidence type="ECO:0000313" key="2">
    <source>
        <dbReference type="EMBL" id="AHK78932.1"/>
    </source>
</evidence>
<proteinExistence type="predicted"/>
<feature type="region of interest" description="Disordered" evidence="1">
    <location>
        <begin position="35"/>
        <end position="91"/>
    </location>
</feature>
<feature type="compositionally biased region" description="Basic and acidic residues" evidence="1">
    <location>
        <begin position="35"/>
        <end position="48"/>
    </location>
</feature>
<organism evidence="2 3">
    <name type="scientific">Ectothiorhodospira haloalkaliphila</name>
    <dbReference type="NCBI Taxonomy" id="421628"/>
    <lineage>
        <taxon>Bacteria</taxon>
        <taxon>Pseudomonadati</taxon>
        <taxon>Pseudomonadota</taxon>
        <taxon>Gammaproteobacteria</taxon>
        <taxon>Chromatiales</taxon>
        <taxon>Ectothiorhodospiraceae</taxon>
        <taxon>Ectothiorhodospira</taxon>
    </lineage>
</organism>
<sequence length="143" mass="15646">MQSPCIHVCQTEEGRCIGCGRTILEIAAWTRFTDGERQDIMDRVREEGYGDAPAEAKAPSPQPEAPGEPEEPASEEASGVPREIRITGADRHRPESVCIDGIRYGEQIVDLVKALQVIAEGGHDAATCRSIAVRALQRPARRR</sequence>
<dbReference type="HOGENOM" id="CLU_1803488_0_0_6"/>
<feature type="compositionally biased region" description="Basic and acidic residues" evidence="1">
    <location>
        <begin position="82"/>
        <end position="91"/>
    </location>
</feature>
<accession>W8KPI8</accession>
<dbReference type="PANTHER" id="PTHR35175:SF2">
    <property type="entry name" value="DUF1289 DOMAIN-CONTAINING PROTEIN"/>
    <property type="match status" value="1"/>
</dbReference>
<name>W8KPI8_9GAMM</name>